<reference evidence="4" key="1">
    <citation type="journal article" date="2010" name="Nat. Biotechnol.">
        <title>Draft genome sequence of the oilseed species Ricinus communis.</title>
        <authorList>
            <person name="Chan A.P."/>
            <person name="Crabtree J."/>
            <person name="Zhao Q."/>
            <person name="Lorenzi H."/>
            <person name="Orvis J."/>
            <person name="Puiu D."/>
            <person name="Melake-Berhan A."/>
            <person name="Jones K.M."/>
            <person name="Redman J."/>
            <person name="Chen G."/>
            <person name="Cahoon E.B."/>
            <person name="Gedil M."/>
            <person name="Stanke M."/>
            <person name="Haas B.J."/>
            <person name="Wortman J.R."/>
            <person name="Fraser-Liggett C.M."/>
            <person name="Ravel J."/>
            <person name="Rabinowicz P.D."/>
        </authorList>
    </citation>
    <scope>NUCLEOTIDE SEQUENCE [LARGE SCALE GENOMIC DNA]</scope>
    <source>
        <strain evidence="4">cv. Hale</strain>
    </source>
</reference>
<dbReference type="Proteomes" id="UP000008311">
    <property type="component" value="Unassembled WGS sequence"/>
</dbReference>
<dbReference type="EMBL" id="EQ973837">
    <property type="protein sequence ID" value="EEF42858.1"/>
    <property type="molecule type" value="Genomic_DNA"/>
</dbReference>
<dbReference type="PANTHER" id="PTHR10688:SF14">
    <property type="entry name" value="PWWP DOMAIN-CONTAINING PROTEIN"/>
    <property type="match status" value="1"/>
</dbReference>
<dbReference type="InParanoid" id="B9S0C5"/>
<dbReference type="CDD" id="cd05162">
    <property type="entry name" value="PWWP"/>
    <property type="match status" value="1"/>
</dbReference>
<feature type="compositionally biased region" description="Polar residues" evidence="1">
    <location>
        <begin position="186"/>
        <end position="195"/>
    </location>
</feature>
<dbReference type="eggNOG" id="ENOG502RZMW">
    <property type="taxonomic scope" value="Eukaryota"/>
</dbReference>
<dbReference type="InterPro" id="IPR000313">
    <property type="entry name" value="PWWP_dom"/>
</dbReference>
<dbReference type="PROSITE" id="PS50812">
    <property type="entry name" value="PWWP"/>
    <property type="match status" value="1"/>
</dbReference>
<evidence type="ECO:0000313" key="3">
    <source>
        <dbReference type="EMBL" id="EEF42858.1"/>
    </source>
</evidence>
<dbReference type="SUPFAM" id="SSF63748">
    <property type="entry name" value="Tudor/PWWP/MBT"/>
    <property type="match status" value="1"/>
</dbReference>
<dbReference type="STRING" id="3988.B9S0C5"/>
<evidence type="ECO:0000256" key="1">
    <source>
        <dbReference type="SAM" id="MobiDB-lite"/>
    </source>
</evidence>
<evidence type="ECO:0000313" key="4">
    <source>
        <dbReference type="Proteomes" id="UP000008311"/>
    </source>
</evidence>
<dbReference type="InterPro" id="IPR052657">
    <property type="entry name" value="PDP_family_Arabidopsis"/>
</dbReference>
<dbReference type="PANTHER" id="PTHR10688">
    <property type="entry name" value="PWWP DOMAIN-CONTAINING PROTEIN"/>
    <property type="match status" value="1"/>
</dbReference>
<proteinExistence type="predicted"/>
<feature type="region of interest" description="Disordered" evidence="1">
    <location>
        <begin position="179"/>
        <end position="216"/>
    </location>
</feature>
<sequence length="260" mass="29120">MTGLDDTEDEEKTLPELPQLSCRMFADKKSKPLADFYETPVIGVESVAQNTIVDHSGDSNQRRTAAMEPTPEISRITESNGICATPGNVVWAKTDQQMWWPAEVIGETSSISDSRSQGIDGHVLVQFYGDHGTAWVDPARDISQLEYCFEERSCNTTDKFQDALKKALERKEDISSHGQLLGCSDGSKQTCQQNQSSGKRTSSISSRTESDYIGRRKSKRKEKFKICYDEVAFPPTAARKVRRFRMMRYLGLIAPTGSPF</sequence>
<feature type="domain" description="PWWP" evidence="2">
    <location>
        <begin position="86"/>
        <end position="147"/>
    </location>
</feature>
<keyword evidence="4" id="KW-1185">Reference proteome</keyword>
<gene>
    <name evidence="3" type="ORF">RCOM_1353300</name>
</gene>
<dbReference type="Gene3D" id="2.30.30.140">
    <property type="match status" value="1"/>
</dbReference>
<dbReference type="AlphaFoldDB" id="B9S0C5"/>
<evidence type="ECO:0000259" key="2">
    <source>
        <dbReference type="PROSITE" id="PS50812"/>
    </source>
</evidence>
<dbReference type="SMART" id="SM00293">
    <property type="entry name" value="PWWP"/>
    <property type="match status" value="1"/>
</dbReference>
<organism evidence="3 4">
    <name type="scientific">Ricinus communis</name>
    <name type="common">Castor bean</name>
    <dbReference type="NCBI Taxonomy" id="3988"/>
    <lineage>
        <taxon>Eukaryota</taxon>
        <taxon>Viridiplantae</taxon>
        <taxon>Streptophyta</taxon>
        <taxon>Embryophyta</taxon>
        <taxon>Tracheophyta</taxon>
        <taxon>Spermatophyta</taxon>
        <taxon>Magnoliopsida</taxon>
        <taxon>eudicotyledons</taxon>
        <taxon>Gunneridae</taxon>
        <taxon>Pentapetalae</taxon>
        <taxon>rosids</taxon>
        <taxon>fabids</taxon>
        <taxon>Malpighiales</taxon>
        <taxon>Euphorbiaceae</taxon>
        <taxon>Acalyphoideae</taxon>
        <taxon>Acalypheae</taxon>
        <taxon>Ricinus</taxon>
    </lineage>
</organism>
<name>B9S0C5_RICCO</name>
<dbReference type="Pfam" id="PF00855">
    <property type="entry name" value="PWWP"/>
    <property type="match status" value="1"/>
</dbReference>
<protein>
    <recommendedName>
        <fullName evidence="2">PWWP domain-containing protein</fullName>
    </recommendedName>
</protein>
<accession>B9S0C5</accession>
<feature type="compositionally biased region" description="Low complexity" evidence="1">
    <location>
        <begin position="196"/>
        <end position="207"/>
    </location>
</feature>